<reference evidence="1" key="1">
    <citation type="submission" date="2020-05" db="EMBL/GenBank/DDBJ databases">
        <title>Large-scale comparative analyses of tick genomes elucidate their genetic diversity and vector capacities.</title>
        <authorList>
            <person name="Jia N."/>
            <person name="Wang J."/>
            <person name="Shi W."/>
            <person name="Du L."/>
            <person name="Sun Y."/>
            <person name="Zhan W."/>
            <person name="Jiang J."/>
            <person name="Wang Q."/>
            <person name="Zhang B."/>
            <person name="Ji P."/>
            <person name="Sakyi L.B."/>
            <person name="Cui X."/>
            <person name="Yuan T."/>
            <person name="Jiang B."/>
            <person name="Yang W."/>
            <person name="Lam T.T.-Y."/>
            <person name="Chang Q."/>
            <person name="Ding S."/>
            <person name="Wang X."/>
            <person name="Zhu J."/>
            <person name="Ruan X."/>
            <person name="Zhao L."/>
            <person name="Wei J."/>
            <person name="Que T."/>
            <person name="Du C."/>
            <person name="Cheng J."/>
            <person name="Dai P."/>
            <person name="Han X."/>
            <person name="Huang E."/>
            <person name="Gao Y."/>
            <person name="Liu J."/>
            <person name="Shao H."/>
            <person name="Ye R."/>
            <person name="Li L."/>
            <person name="Wei W."/>
            <person name="Wang X."/>
            <person name="Wang C."/>
            <person name="Yang T."/>
            <person name="Huo Q."/>
            <person name="Li W."/>
            <person name="Guo W."/>
            <person name="Chen H."/>
            <person name="Zhou L."/>
            <person name="Ni X."/>
            <person name="Tian J."/>
            <person name="Zhou Y."/>
            <person name="Sheng Y."/>
            <person name="Liu T."/>
            <person name="Pan Y."/>
            <person name="Xia L."/>
            <person name="Li J."/>
            <person name="Zhao F."/>
            <person name="Cao W."/>
        </authorList>
    </citation>
    <scope>NUCLEOTIDE SEQUENCE</scope>
    <source>
        <strain evidence="1">Hyas-2018</strain>
    </source>
</reference>
<sequence length="255" mass="28120">MNSTCALKESADEAGTPSCGGDNTRNPISNSVKKLREFWTRWQSRENKVLTGSINDHGSTSEGPGSFSEATPHHQEAARARVPWRSEGGSSRSTLDRRPLPRCRRLRELVRKVSSRFSGSVNDAFEDDDFAVVTAAGTVTAAQVTSASCRDPDFGSSEEYSLRDPFLRDEGPSEFSCHAFSSVLSHHSVTESTIEAYADVSLEMAHRLKSRRTPVSQPCNTVLPSNLFRRSSLETSRTTSYRRLRSISADDDEAP</sequence>
<keyword evidence="2" id="KW-1185">Reference proteome</keyword>
<dbReference type="EMBL" id="CM023485">
    <property type="protein sequence ID" value="KAH6931116.1"/>
    <property type="molecule type" value="Genomic_DNA"/>
</dbReference>
<dbReference type="Proteomes" id="UP000821845">
    <property type="component" value="Chromosome 5"/>
</dbReference>
<gene>
    <name evidence="1" type="ORF">HPB50_022240</name>
</gene>
<comment type="caution">
    <text evidence="1">The sequence shown here is derived from an EMBL/GenBank/DDBJ whole genome shotgun (WGS) entry which is preliminary data.</text>
</comment>
<organism evidence="1 2">
    <name type="scientific">Hyalomma asiaticum</name>
    <name type="common">Tick</name>
    <dbReference type="NCBI Taxonomy" id="266040"/>
    <lineage>
        <taxon>Eukaryota</taxon>
        <taxon>Metazoa</taxon>
        <taxon>Ecdysozoa</taxon>
        <taxon>Arthropoda</taxon>
        <taxon>Chelicerata</taxon>
        <taxon>Arachnida</taxon>
        <taxon>Acari</taxon>
        <taxon>Parasitiformes</taxon>
        <taxon>Ixodida</taxon>
        <taxon>Ixodoidea</taxon>
        <taxon>Ixodidae</taxon>
        <taxon>Hyalomminae</taxon>
        <taxon>Hyalomma</taxon>
    </lineage>
</organism>
<proteinExistence type="predicted"/>
<evidence type="ECO:0000313" key="1">
    <source>
        <dbReference type="EMBL" id="KAH6931116.1"/>
    </source>
</evidence>
<protein>
    <submittedName>
        <fullName evidence="1">Uncharacterized protein</fullName>
    </submittedName>
</protein>
<name>A0ACB7SAY1_HYAAI</name>
<evidence type="ECO:0000313" key="2">
    <source>
        <dbReference type="Proteomes" id="UP000821845"/>
    </source>
</evidence>
<accession>A0ACB7SAY1</accession>